<dbReference type="InterPro" id="IPR022292">
    <property type="entry name" value="CHP03843"/>
</dbReference>
<proteinExistence type="predicted"/>
<dbReference type="Proteomes" id="UP000280668">
    <property type="component" value="Unassembled WGS sequence"/>
</dbReference>
<reference evidence="1 2" key="1">
    <citation type="submission" date="2018-11" db="EMBL/GenBank/DDBJ databases">
        <title>Sequencing the genomes of 1000 actinobacteria strains.</title>
        <authorList>
            <person name="Klenk H.-P."/>
        </authorList>
    </citation>
    <scope>NUCLEOTIDE SEQUENCE [LARGE SCALE GENOMIC DNA]</scope>
    <source>
        <strain evidence="1 2">DSM 11294</strain>
    </source>
</reference>
<dbReference type="AlphaFoldDB" id="A0A3N2BFB0"/>
<accession>A0A3N2BFB0</accession>
<evidence type="ECO:0000313" key="2">
    <source>
        <dbReference type="Proteomes" id="UP000280668"/>
    </source>
</evidence>
<evidence type="ECO:0000313" key="1">
    <source>
        <dbReference type="EMBL" id="ROR73937.1"/>
    </source>
</evidence>
<comment type="caution">
    <text evidence="1">The sequence shown here is derived from an EMBL/GenBank/DDBJ whole genome shotgun (WGS) entry which is preliminary data.</text>
</comment>
<dbReference type="RefSeq" id="WP_123304293.1">
    <property type="nucleotide sequence ID" value="NZ_RKHK01000001.1"/>
</dbReference>
<keyword evidence="2" id="KW-1185">Reference proteome</keyword>
<protein>
    <submittedName>
        <fullName evidence="1">Putative repeat protein (TIGR03843 family)</fullName>
    </submittedName>
</protein>
<dbReference type="EMBL" id="RKHK01000001">
    <property type="protein sequence ID" value="ROR73937.1"/>
    <property type="molecule type" value="Genomic_DNA"/>
</dbReference>
<dbReference type="NCBIfam" id="TIGR03843">
    <property type="entry name" value="SCO1664 family protein"/>
    <property type="match status" value="1"/>
</dbReference>
<organism evidence="1 2">
    <name type="scientific">Bogoriella caseilytica</name>
    <dbReference type="NCBI Taxonomy" id="56055"/>
    <lineage>
        <taxon>Bacteria</taxon>
        <taxon>Bacillati</taxon>
        <taxon>Actinomycetota</taxon>
        <taxon>Actinomycetes</taxon>
        <taxon>Micrococcales</taxon>
        <taxon>Bogoriellaceae</taxon>
        <taxon>Bogoriella</taxon>
    </lineage>
</organism>
<sequence length="273" mass="29643">MPVTPPEELAGTLELGEPIITASNATFTAFVGDQKVVYKPVAGEQPLWDFPSGTLAGREIAAYLLSETLRWSVVPATWLTDGPLGPGMVQRWCEPDPKQDAVTLVPADRHLAPDMIPVLQGLDAQDRPVLVVHENSAALRRIAVFDLLANNADRKGHHVLERADGHRYGIDHGLTFHTEDKLRTVLWGWAGEDLSEDEVGGLRRVQAALISRSSTGGSDTTDNAAGGALRHQLAQLISAEEIAALARRCEELLAAPVFPEPRDDLPVIPWPPF</sequence>
<dbReference type="OrthoDB" id="3423180at2"/>
<gene>
    <name evidence="1" type="ORF">EDD31_2332</name>
</gene>
<name>A0A3N2BFB0_9MICO</name>